<evidence type="ECO:0000313" key="2">
    <source>
        <dbReference type="EMBL" id="KAK1608164.1"/>
    </source>
</evidence>
<dbReference type="AlphaFoldDB" id="A0AAD8VIT6"/>
<evidence type="ECO:0000313" key="3">
    <source>
        <dbReference type="Proteomes" id="UP001231189"/>
    </source>
</evidence>
<organism evidence="2 3">
    <name type="scientific">Lolium multiflorum</name>
    <name type="common">Italian ryegrass</name>
    <name type="synonym">Lolium perenne subsp. multiflorum</name>
    <dbReference type="NCBI Taxonomy" id="4521"/>
    <lineage>
        <taxon>Eukaryota</taxon>
        <taxon>Viridiplantae</taxon>
        <taxon>Streptophyta</taxon>
        <taxon>Embryophyta</taxon>
        <taxon>Tracheophyta</taxon>
        <taxon>Spermatophyta</taxon>
        <taxon>Magnoliopsida</taxon>
        <taxon>Liliopsida</taxon>
        <taxon>Poales</taxon>
        <taxon>Poaceae</taxon>
        <taxon>BOP clade</taxon>
        <taxon>Pooideae</taxon>
        <taxon>Poodae</taxon>
        <taxon>Poeae</taxon>
        <taxon>Poeae Chloroplast Group 2 (Poeae type)</taxon>
        <taxon>Loliodinae</taxon>
        <taxon>Loliinae</taxon>
        <taxon>Lolium</taxon>
    </lineage>
</organism>
<dbReference type="EMBL" id="JAUUTY010000007">
    <property type="protein sequence ID" value="KAK1608164.1"/>
    <property type="molecule type" value="Genomic_DNA"/>
</dbReference>
<name>A0AAD8VIT6_LOLMU</name>
<dbReference type="Pfam" id="PF19259">
    <property type="entry name" value="Ty3_capsid"/>
    <property type="match status" value="1"/>
</dbReference>
<dbReference type="Proteomes" id="UP001231189">
    <property type="component" value="Unassembled WGS sequence"/>
</dbReference>
<comment type="caution">
    <text evidence="2">The sequence shown here is derived from an EMBL/GenBank/DDBJ whole genome shotgun (WGS) entry which is preliminary data.</text>
</comment>
<keyword evidence="3" id="KW-1185">Reference proteome</keyword>
<sequence>MLDPPMKVDYSTLHFTGSAALWLQTYEAHHDIDGWAHLCVAVCQKFSKDLYYTDMNKTLDIRQYNDVESYSREFELLQNQLLAHNSALDDTFFVAKYIKGLRKDIRAPIILHKPRTVDASISLALLQEALTNDDKKNTYEYKKWHNQAGPGKLGVQPVEAKHDNVKAQGQLIVPIKVDSLRAQCRARGECFKCGGKFRTWPPVP</sequence>
<proteinExistence type="predicted"/>
<dbReference type="InterPro" id="IPR045358">
    <property type="entry name" value="Ty3_capsid"/>
</dbReference>
<gene>
    <name evidence="2" type="ORF">QYE76_031837</name>
</gene>
<reference evidence="2" key="1">
    <citation type="submission" date="2023-07" db="EMBL/GenBank/DDBJ databases">
        <title>A chromosome-level genome assembly of Lolium multiflorum.</title>
        <authorList>
            <person name="Chen Y."/>
            <person name="Copetti D."/>
            <person name="Kolliker R."/>
            <person name="Studer B."/>
        </authorList>
    </citation>
    <scope>NUCLEOTIDE SEQUENCE</scope>
    <source>
        <strain evidence="2">02402/16</strain>
        <tissue evidence="2">Leaf</tissue>
    </source>
</reference>
<protein>
    <recommendedName>
        <fullName evidence="1">Ty3 transposon capsid-like protein domain-containing protein</fullName>
    </recommendedName>
</protein>
<accession>A0AAD8VIT6</accession>
<feature type="domain" description="Ty3 transposon capsid-like protein" evidence="1">
    <location>
        <begin position="7"/>
        <end position="132"/>
    </location>
</feature>
<evidence type="ECO:0000259" key="1">
    <source>
        <dbReference type="Pfam" id="PF19259"/>
    </source>
</evidence>